<dbReference type="EMBL" id="LLKB01000001">
    <property type="protein sequence ID" value="KQC86110.1"/>
    <property type="molecule type" value="Genomic_DNA"/>
</dbReference>
<accession>A0AAW3JV87</accession>
<keyword evidence="2" id="KW-1185">Reference proteome</keyword>
<dbReference type="Gene3D" id="1.10.1070.20">
    <property type="match status" value="1"/>
</dbReference>
<gene>
    <name evidence="1" type="ORF">APZ18_02630</name>
</gene>
<dbReference type="AlphaFoldDB" id="A0AAW3JV87"/>
<sequence>MKSIESVTAYSLMNKNEVVATFTLEIRSGLVRITNICTLRVPFWIKDVGDFIAHRAAPRGREHIKELFVRSGCDNIKGFLDMTHALALTDTFWVKQADSDLEWEKVSLFCNPFNEVVAHTAFDGGMYGDNLSTPSPEYSTDGTFAKCWIREENQIKLLKRGSSGARNTGLEPYSEFYASQVADAFSAEHVIYDIRNHNDRLCSVCNCFTNEQYGFVPFSMVSSKSLPADIIDEYSKRVGSKQLADMFIFDALILNEDRHKGNFGFIFDTETYEIVSAAPLFDHNVSLLCYAEKEDFNEKYIKSRMPKLYDSFVEIAKAVLYPDARRRLINMKNFEFENNNKLALPEWRVEAFEHLIRNQIKLILE</sequence>
<dbReference type="RefSeq" id="WP_055941351.1">
    <property type="nucleotide sequence ID" value="NZ_JAQDCV010000008.1"/>
</dbReference>
<evidence type="ECO:0008006" key="3">
    <source>
        <dbReference type="Google" id="ProtNLM"/>
    </source>
</evidence>
<comment type="caution">
    <text evidence="1">The sequence shown here is derived from an EMBL/GenBank/DDBJ whole genome shotgun (WGS) entry which is preliminary data.</text>
</comment>
<protein>
    <recommendedName>
        <fullName evidence="3">HipA-like C-terminal domain-containing protein</fullName>
    </recommendedName>
</protein>
<organism evidence="1 2">
    <name type="scientific">Butyribacter intestini</name>
    <dbReference type="NCBI Taxonomy" id="1703332"/>
    <lineage>
        <taxon>Bacteria</taxon>
        <taxon>Bacillati</taxon>
        <taxon>Bacillota</taxon>
        <taxon>Clostridia</taxon>
        <taxon>Lachnospirales</taxon>
        <taxon>Lachnospiraceae</taxon>
        <taxon>Butyribacter</taxon>
    </lineage>
</organism>
<evidence type="ECO:0000313" key="1">
    <source>
        <dbReference type="EMBL" id="KQC86110.1"/>
    </source>
</evidence>
<reference evidence="1 2" key="1">
    <citation type="submission" date="2015-10" db="EMBL/GenBank/DDBJ databases">
        <title>Butyribacter intestini gen. nov., sp. nov., a butyric acid-producing bacterium of the family Lachnospiraceae isolated from the human faeces.</title>
        <authorList>
            <person name="Zou Y."/>
            <person name="Xue W."/>
            <person name="Luo G."/>
            <person name="Lv M."/>
        </authorList>
    </citation>
    <scope>NUCLEOTIDE SEQUENCE [LARGE SCALE GENOMIC DNA]</scope>
    <source>
        <strain evidence="1 2">TF01-11</strain>
    </source>
</reference>
<proteinExistence type="predicted"/>
<dbReference type="Proteomes" id="UP000050833">
    <property type="component" value="Unassembled WGS sequence"/>
</dbReference>
<evidence type="ECO:0000313" key="2">
    <source>
        <dbReference type="Proteomes" id="UP000050833"/>
    </source>
</evidence>
<name>A0AAW3JV87_9FIRM</name>